<keyword evidence="2" id="KW-1185">Reference proteome</keyword>
<evidence type="ECO:0000313" key="1">
    <source>
        <dbReference type="EMBL" id="KAF2731886.1"/>
    </source>
</evidence>
<sequence>MSLSEFSSLHITSHTFNVADIPTFSHWLQNNYPNIPYWAVGFAAAEYGELYSQPHSSQSIDSRGTSPGIMPVKREFIPHSECCTCSTTPSISSFDTTSRSTRSTYETENTLVELQGDMIDAHFLARSTTQHAQSRMALKKILKLKTNLWDDDAATMRASSSPEIFTTRTMGEEGSKVTNGERDEILFRMEIEEDLGDSDDVLSIYFGGDEMSDDDDEGQI</sequence>
<dbReference type="EMBL" id="ML996187">
    <property type="protein sequence ID" value="KAF2731886.1"/>
    <property type="molecule type" value="Genomic_DNA"/>
</dbReference>
<protein>
    <submittedName>
        <fullName evidence="1">Uncharacterized protein</fullName>
    </submittedName>
</protein>
<reference evidence="1" key="1">
    <citation type="journal article" date="2020" name="Stud. Mycol.">
        <title>101 Dothideomycetes genomes: a test case for predicting lifestyles and emergence of pathogens.</title>
        <authorList>
            <person name="Haridas S."/>
            <person name="Albert R."/>
            <person name="Binder M."/>
            <person name="Bloem J."/>
            <person name="Labutti K."/>
            <person name="Salamov A."/>
            <person name="Andreopoulos B."/>
            <person name="Baker S."/>
            <person name="Barry K."/>
            <person name="Bills G."/>
            <person name="Bluhm B."/>
            <person name="Cannon C."/>
            <person name="Castanera R."/>
            <person name="Culley D."/>
            <person name="Daum C."/>
            <person name="Ezra D."/>
            <person name="Gonzalez J."/>
            <person name="Henrissat B."/>
            <person name="Kuo A."/>
            <person name="Liang C."/>
            <person name="Lipzen A."/>
            <person name="Lutzoni F."/>
            <person name="Magnuson J."/>
            <person name="Mondo S."/>
            <person name="Nolan M."/>
            <person name="Ohm R."/>
            <person name="Pangilinan J."/>
            <person name="Park H.-J."/>
            <person name="Ramirez L."/>
            <person name="Alfaro M."/>
            <person name="Sun H."/>
            <person name="Tritt A."/>
            <person name="Yoshinaga Y."/>
            <person name="Zwiers L.-H."/>
            <person name="Turgeon B."/>
            <person name="Goodwin S."/>
            <person name="Spatafora J."/>
            <person name="Crous P."/>
            <person name="Grigoriev I."/>
        </authorList>
    </citation>
    <scope>NUCLEOTIDE SEQUENCE</scope>
    <source>
        <strain evidence="1">CBS 125425</strain>
    </source>
</reference>
<accession>A0A9P4QVX2</accession>
<dbReference type="Proteomes" id="UP000799444">
    <property type="component" value="Unassembled WGS sequence"/>
</dbReference>
<comment type="caution">
    <text evidence="1">The sequence shown here is derived from an EMBL/GenBank/DDBJ whole genome shotgun (WGS) entry which is preliminary data.</text>
</comment>
<organism evidence="1 2">
    <name type="scientific">Polyplosphaeria fusca</name>
    <dbReference type="NCBI Taxonomy" id="682080"/>
    <lineage>
        <taxon>Eukaryota</taxon>
        <taxon>Fungi</taxon>
        <taxon>Dikarya</taxon>
        <taxon>Ascomycota</taxon>
        <taxon>Pezizomycotina</taxon>
        <taxon>Dothideomycetes</taxon>
        <taxon>Pleosporomycetidae</taxon>
        <taxon>Pleosporales</taxon>
        <taxon>Tetraplosphaeriaceae</taxon>
        <taxon>Polyplosphaeria</taxon>
    </lineage>
</organism>
<name>A0A9P4QVX2_9PLEO</name>
<evidence type="ECO:0000313" key="2">
    <source>
        <dbReference type="Proteomes" id="UP000799444"/>
    </source>
</evidence>
<gene>
    <name evidence="1" type="ORF">EJ04DRAFT_578773</name>
</gene>
<dbReference type="AlphaFoldDB" id="A0A9P4QVX2"/>
<proteinExistence type="predicted"/>